<dbReference type="InterPro" id="IPR036257">
    <property type="entry name" value="Cyt_c_oxidase_su2_TM_sf"/>
</dbReference>
<proteinExistence type="inferred from homology"/>
<evidence type="ECO:0000256" key="11">
    <source>
        <dbReference type="RuleBase" id="RU004024"/>
    </source>
</evidence>
<dbReference type="CDD" id="cd13919">
    <property type="entry name" value="CuRO_HCO_II_like_5"/>
    <property type="match status" value="1"/>
</dbReference>
<dbReference type="EMBL" id="PXOH01000005">
    <property type="protein sequence ID" value="PSF38215.1"/>
    <property type="molecule type" value="Genomic_DNA"/>
</dbReference>
<comment type="subcellular location">
    <subcellularLocation>
        <location evidence="10">Cell membrane</location>
        <topology evidence="10">Multi-pass membrane protein</topology>
    </subcellularLocation>
    <subcellularLocation>
        <location evidence="1">Membrane</location>
        <topology evidence="1">Multi-pass membrane protein</topology>
    </subcellularLocation>
</comment>
<feature type="domain" description="Cytochrome oxidase subunit II transmembrane region profile" evidence="14">
    <location>
        <begin position="23"/>
        <end position="120"/>
    </location>
</feature>
<dbReference type="GO" id="GO:0004129">
    <property type="term" value="F:cytochrome-c oxidase activity"/>
    <property type="evidence" value="ECO:0007669"/>
    <property type="project" value="UniProtKB-EC"/>
</dbReference>
<dbReference type="Gene3D" id="1.10.287.90">
    <property type="match status" value="1"/>
</dbReference>
<dbReference type="GO" id="GO:0042773">
    <property type="term" value="P:ATP synthesis coupled electron transport"/>
    <property type="evidence" value="ECO:0007669"/>
    <property type="project" value="TreeGrafter"/>
</dbReference>
<evidence type="ECO:0000313" key="15">
    <source>
        <dbReference type="EMBL" id="PSF38215.1"/>
    </source>
</evidence>
<evidence type="ECO:0000259" key="14">
    <source>
        <dbReference type="PROSITE" id="PS50999"/>
    </source>
</evidence>
<dbReference type="GO" id="GO:0005886">
    <property type="term" value="C:plasma membrane"/>
    <property type="evidence" value="ECO:0007669"/>
    <property type="project" value="UniProtKB-SubCell"/>
</dbReference>
<evidence type="ECO:0000256" key="7">
    <source>
        <dbReference type="ARBA" id="ARBA00022982"/>
    </source>
</evidence>
<keyword evidence="3 10" id="KW-0813">Transport</keyword>
<keyword evidence="9 12" id="KW-0472">Membrane</keyword>
<dbReference type="GO" id="GO:0005507">
    <property type="term" value="F:copper ion binding"/>
    <property type="evidence" value="ECO:0007669"/>
    <property type="project" value="InterPro"/>
</dbReference>
<evidence type="ECO:0000313" key="16">
    <source>
        <dbReference type="Proteomes" id="UP000239001"/>
    </source>
</evidence>
<evidence type="ECO:0000259" key="13">
    <source>
        <dbReference type="PROSITE" id="PS50857"/>
    </source>
</evidence>
<dbReference type="AlphaFoldDB" id="A0A2T1M0U8"/>
<dbReference type="SUPFAM" id="SSF81464">
    <property type="entry name" value="Cytochrome c oxidase subunit II-like, transmembrane region"/>
    <property type="match status" value="1"/>
</dbReference>
<comment type="function">
    <text evidence="11">Subunits I and II form the functional core of the enzyme complex. Electrons originating in cytochrome c are transferred via heme a and Cu(A) to the binuclear center formed by heme a3 and Cu(B).</text>
</comment>
<feature type="transmembrane region" description="Helical" evidence="12">
    <location>
        <begin position="7"/>
        <end position="26"/>
    </location>
</feature>
<dbReference type="Pfam" id="PF00116">
    <property type="entry name" value="COX2"/>
    <property type="match status" value="1"/>
</dbReference>
<evidence type="ECO:0000256" key="12">
    <source>
        <dbReference type="SAM" id="Phobius"/>
    </source>
</evidence>
<evidence type="ECO:0000256" key="4">
    <source>
        <dbReference type="ARBA" id="ARBA00022660"/>
    </source>
</evidence>
<evidence type="ECO:0000256" key="9">
    <source>
        <dbReference type="ARBA" id="ARBA00023136"/>
    </source>
</evidence>
<reference evidence="15 16" key="1">
    <citation type="submission" date="2018-03" db="EMBL/GenBank/DDBJ databases">
        <title>The ancient ancestry and fast evolution of plastids.</title>
        <authorList>
            <person name="Moore K.R."/>
            <person name="Magnabosco C."/>
            <person name="Momper L."/>
            <person name="Gold D.A."/>
            <person name="Bosak T."/>
            <person name="Fournier G.P."/>
        </authorList>
    </citation>
    <scope>NUCLEOTIDE SEQUENCE [LARGE SCALE GENOMIC DNA]</scope>
    <source>
        <strain evidence="15 16">CCALA 016</strain>
    </source>
</reference>
<sequence length="298" mass="33817">MKSKDIVFLIFFAIFLALISWGMAIASYSWLPPEASAESKLIDNLFALFVFLGSFIFCGITGTILYLLFTRSVSRFDTSDGPHIEGNIPLEIVWTAIPVVLVLFLASYSYKTYEQMAIRGPMDLVHLDMPGMESAYAAPVEDQPTEEIEVEAKQWAWTFYYPQAKVTSSELHVPKDQRVRLKMQTNDVIHGFYVPAFRLKQDIIPNKIIDFEFTPTKEGSYLIQDSHFSGTYFAIMRSQVVVEPSQTYEKWLSDMATHPLVRAPNQAYKEYAIRSKPGIKTGWPTVAPADPPMVNSLE</sequence>
<feature type="domain" description="Cytochrome oxidase subunit II copper A binding" evidence="13">
    <location>
        <begin position="143"/>
        <end position="254"/>
    </location>
</feature>
<dbReference type="InterPro" id="IPR008972">
    <property type="entry name" value="Cupredoxin"/>
</dbReference>
<evidence type="ECO:0000256" key="2">
    <source>
        <dbReference type="ARBA" id="ARBA00007866"/>
    </source>
</evidence>
<evidence type="ECO:0000256" key="1">
    <source>
        <dbReference type="ARBA" id="ARBA00004141"/>
    </source>
</evidence>
<dbReference type="PRINTS" id="PR01166">
    <property type="entry name" value="CYCOXIDASEII"/>
</dbReference>
<evidence type="ECO:0000256" key="6">
    <source>
        <dbReference type="ARBA" id="ARBA00022967"/>
    </source>
</evidence>
<dbReference type="PROSITE" id="PS50999">
    <property type="entry name" value="COX2_TM"/>
    <property type="match status" value="1"/>
</dbReference>
<dbReference type="PANTHER" id="PTHR22888:SF9">
    <property type="entry name" value="CYTOCHROME C OXIDASE SUBUNIT 2"/>
    <property type="match status" value="1"/>
</dbReference>
<organism evidence="15 16">
    <name type="scientific">Aphanothece hegewaldii CCALA 016</name>
    <dbReference type="NCBI Taxonomy" id="2107694"/>
    <lineage>
        <taxon>Bacteria</taxon>
        <taxon>Bacillati</taxon>
        <taxon>Cyanobacteriota</taxon>
        <taxon>Cyanophyceae</taxon>
        <taxon>Oscillatoriophycideae</taxon>
        <taxon>Chroococcales</taxon>
        <taxon>Aphanothecaceae</taxon>
        <taxon>Aphanothece</taxon>
    </lineage>
</organism>
<dbReference type="SUPFAM" id="SSF49503">
    <property type="entry name" value="Cupredoxins"/>
    <property type="match status" value="1"/>
</dbReference>
<dbReference type="InterPro" id="IPR045187">
    <property type="entry name" value="CcO_II"/>
</dbReference>
<reference evidence="15 16" key="2">
    <citation type="submission" date="2018-03" db="EMBL/GenBank/DDBJ databases">
        <authorList>
            <person name="Keele B.F."/>
        </authorList>
    </citation>
    <scope>NUCLEOTIDE SEQUENCE [LARGE SCALE GENOMIC DNA]</scope>
    <source>
        <strain evidence="15 16">CCALA 016</strain>
    </source>
</reference>
<dbReference type="Gene3D" id="2.60.40.420">
    <property type="entry name" value="Cupredoxins - blue copper proteins"/>
    <property type="match status" value="1"/>
</dbReference>
<name>A0A2T1M0U8_9CHRO</name>
<comment type="cofactor">
    <cofactor evidence="11">
        <name>Cu cation</name>
        <dbReference type="ChEBI" id="CHEBI:23378"/>
    </cofactor>
    <text evidence="11">Binds a copper A center.</text>
</comment>
<keyword evidence="7 10" id="KW-0249">Electron transport</keyword>
<dbReference type="OrthoDB" id="9781261at2"/>
<feature type="transmembrane region" description="Helical" evidence="12">
    <location>
        <begin position="46"/>
        <end position="69"/>
    </location>
</feature>
<evidence type="ECO:0000256" key="10">
    <source>
        <dbReference type="RuleBase" id="RU000456"/>
    </source>
</evidence>
<dbReference type="EC" id="7.1.1.9" evidence="11"/>
<gene>
    <name evidence="15" type="ORF">C7H19_07015</name>
</gene>
<keyword evidence="4 10" id="KW-0679">Respiratory chain</keyword>
<evidence type="ECO:0000256" key="5">
    <source>
        <dbReference type="ARBA" id="ARBA00022692"/>
    </source>
</evidence>
<protein>
    <recommendedName>
        <fullName evidence="11">Cytochrome c oxidase subunit 2</fullName>
        <ecNumber evidence="11">7.1.1.9</ecNumber>
    </recommendedName>
</protein>
<feature type="transmembrane region" description="Helical" evidence="12">
    <location>
        <begin position="90"/>
        <end position="110"/>
    </location>
</feature>
<dbReference type="InterPro" id="IPR011759">
    <property type="entry name" value="Cyt_c_oxidase_su2_TM_dom"/>
</dbReference>
<comment type="caution">
    <text evidence="15">The sequence shown here is derived from an EMBL/GenBank/DDBJ whole genome shotgun (WGS) entry which is preliminary data.</text>
</comment>
<evidence type="ECO:0000256" key="3">
    <source>
        <dbReference type="ARBA" id="ARBA00022448"/>
    </source>
</evidence>
<dbReference type="PANTHER" id="PTHR22888">
    <property type="entry name" value="CYTOCHROME C OXIDASE, SUBUNIT II"/>
    <property type="match status" value="1"/>
</dbReference>
<accession>A0A2T1M0U8</accession>
<keyword evidence="5 10" id="KW-0812">Transmembrane</keyword>
<dbReference type="PROSITE" id="PS50857">
    <property type="entry name" value="COX2_CUA"/>
    <property type="match status" value="1"/>
</dbReference>
<keyword evidence="8 12" id="KW-1133">Transmembrane helix</keyword>
<keyword evidence="16" id="KW-1185">Reference proteome</keyword>
<dbReference type="Proteomes" id="UP000239001">
    <property type="component" value="Unassembled WGS sequence"/>
</dbReference>
<evidence type="ECO:0000256" key="8">
    <source>
        <dbReference type="ARBA" id="ARBA00022989"/>
    </source>
</evidence>
<keyword evidence="6" id="KW-1278">Translocase</keyword>
<dbReference type="Pfam" id="PF02790">
    <property type="entry name" value="COX2_TM"/>
    <property type="match status" value="1"/>
</dbReference>
<dbReference type="InterPro" id="IPR002429">
    <property type="entry name" value="CcO_II-like_C"/>
</dbReference>
<keyword evidence="11" id="KW-0186">Copper</keyword>
<comment type="catalytic activity">
    <reaction evidence="11">
        <text>4 Fe(II)-[cytochrome c] + O2 + 8 H(+)(in) = 4 Fe(III)-[cytochrome c] + 2 H2O + 4 H(+)(out)</text>
        <dbReference type="Rhea" id="RHEA:11436"/>
        <dbReference type="Rhea" id="RHEA-COMP:10350"/>
        <dbReference type="Rhea" id="RHEA-COMP:14399"/>
        <dbReference type="ChEBI" id="CHEBI:15377"/>
        <dbReference type="ChEBI" id="CHEBI:15378"/>
        <dbReference type="ChEBI" id="CHEBI:15379"/>
        <dbReference type="ChEBI" id="CHEBI:29033"/>
        <dbReference type="ChEBI" id="CHEBI:29034"/>
        <dbReference type="EC" id="7.1.1.9"/>
    </reaction>
</comment>
<comment type="similarity">
    <text evidence="2 10">Belongs to the cytochrome c oxidase subunit 2 family.</text>
</comment>
<keyword evidence="11" id="KW-0479">Metal-binding</keyword>